<accession>A0A926QT81</accession>
<evidence type="ECO:0000256" key="1">
    <source>
        <dbReference type="SAM" id="Phobius"/>
    </source>
</evidence>
<proteinExistence type="predicted"/>
<dbReference type="Proteomes" id="UP000621210">
    <property type="component" value="Unassembled WGS sequence"/>
</dbReference>
<protein>
    <submittedName>
        <fullName evidence="2">Uncharacterized protein</fullName>
    </submittedName>
</protein>
<keyword evidence="1" id="KW-1133">Transmembrane helix</keyword>
<dbReference type="RefSeq" id="WP_188182698.1">
    <property type="nucleotide sequence ID" value="NZ_JACVQF010000200.1"/>
</dbReference>
<organism evidence="2 3">
    <name type="scientific">Streptomyces griseicoloratus</name>
    <dbReference type="NCBI Taxonomy" id="2752516"/>
    <lineage>
        <taxon>Bacteria</taxon>
        <taxon>Bacillati</taxon>
        <taxon>Actinomycetota</taxon>
        <taxon>Actinomycetes</taxon>
        <taxon>Kitasatosporales</taxon>
        <taxon>Streptomycetaceae</taxon>
        <taxon>Streptomyces</taxon>
    </lineage>
</organism>
<comment type="caution">
    <text evidence="2">The sequence shown here is derived from an EMBL/GenBank/DDBJ whole genome shotgun (WGS) entry which is preliminary data.</text>
</comment>
<evidence type="ECO:0000313" key="3">
    <source>
        <dbReference type="Proteomes" id="UP000621210"/>
    </source>
</evidence>
<keyword evidence="1" id="KW-0472">Membrane</keyword>
<name>A0A926QT81_9ACTN</name>
<dbReference type="EMBL" id="JACVQF010000200">
    <property type="protein sequence ID" value="MBD0421747.1"/>
    <property type="molecule type" value="Genomic_DNA"/>
</dbReference>
<reference evidence="2" key="1">
    <citation type="submission" date="2020-09" db="EMBL/GenBank/DDBJ databases">
        <title>Streptomyces grisecoloratus sp. nov., isolated from cotton soil.</title>
        <authorList>
            <person name="Xing L."/>
        </authorList>
    </citation>
    <scope>NUCLEOTIDE SEQUENCE</scope>
    <source>
        <strain evidence="2">TRM S81-3</strain>
    </source>
</reference>
<gene>
    <name evidence="2" type="ORF">H0H10_21760</name>
</gene>
<reference evidence="2" key="2">
    <citation type="submission" date="2020-09" db="EMBL/GenBank/DDBJ databases">
        <authorList>
            <person name="Luo X."/>
        </authorList>
    </citation>
    <scope>NUCLEOTIDE SEQUENCE</scope>
    <source>
        <strain evidence="2">TRM S81-3</strain>
    </source>
</reference>
<keyword evidence="3" id="KW-1185">Reference proteome</keyword>
<feature type="transmembrane region" description="Helical" evidence="1">
    <location>
        <begin position="289"/>
        <end position="310"/>
    </location>
</feature>
<keyword evidence="1" id="KW-0812">Transmembrane</keyword>
<dbReference type="AlphaFoldDB" id="A0A926QT81"/>
<evidence type="ECO:0000313" key="2">
    <source>
        <dbReference type="EMBL" id="MBD0421747.1"/>
    </source>
</evidence>
<sequence>MADIQLLGSYCSLPTRSVGDDGKGGIDRVRQDLEARTAEWYMVECFTRYFKQRYPDSEVISEISYLDTKRFRGAMAILVKWMYAEYRNVLSRRALKKNITSQRAGGRLRSDMLGVRTEGSTMVLELVEVTTVGEADKAETEDVQHKIDTLRRHVVDEALKEMLAVQRSGRFGIGAPAQIDVRRSTWRPYWNELYYPLVPAQAATGGPGRVRYEWICYKPTFRPDGIGKDGLVLYEIHSTPLPQGVPVEVLRRVARRLRELENQHQLVLLPAMQQYWDDNAADRRELQKWLAIGLGAALVVTLVVMAWPAAVPLAVGAAEAAGAAGTAGAAAEAAGTAAGAAQLASAIRYADAAAKVAGFLERAQAALRPLLPAGAAGGFVGNY</sequence>